<accession>A0A8H6FRF7</accession>
<sequence>MGPEWIVDQHDFTCMLPIGTAAAVMQDFYEDLAAYAAITLTPASCGYQIWLGQLLLEVVAPPRVVVSWIIVQHFALDMLRMTKRGYINTYQINFIHRPTGMMVTFNLYMGLLRAVTGGGS</sequence>
<comment type="caution">
    <text evidence="1">The sequence shown here is derived from an EMBL/GenBank/DDBJ whole genome shotgun (WGS) entry which is preliminary data.</text>
</comment>
<dbReference type="Proteomes" id="UP000578531">
    <property type="component" value="Unassembled WGS sequence"/>
</dbReference>
<keyword evidence="2" id="KW-1185">Reference proteome</keyword>
<name>A0A8H6FRF7_9LECA</name>
<evidence type="ECO:0000313" key="2">
    <source>
        <dbReference type="Proteomes" id="UP000578531"/>
    </source>
</evidence>
<dbReference type="AlphaFoldDB" id="A0A8H6FRF7"/>
<reference evidence="1 2" key="1">
    <citation type="journal article" date="2020" name="Genomics">
        <title>Complete, high-quality genomes from long-read metagenomic sequencing of two wolf lichen thalli reveals enigmatic genome architecture.</title>
        <authorList>
            <person name="McKenzie S.K."/>
            <person name="Walston R.F."/>
            <person name="Allen J.L."/>
        </authorList>
    </citation>
    <scope>NUCLEOTIDE SEQUENCE [LARGE SCALE GENOMIC DNA]</scope>
    <source>
        <strain evidence="1">WasteWater2</strain>
    </source>
</reference>
<dbReference type="OrthoDB" id="10327345at2759"/>
<dbReference type="RefSeq" id="XP_037162704.1">
    <property type="nucleotide sequence ID" value="XM_037310471.1"/>
</dbReference>
<gene>
    <name evidence="1" type="ORF">HO173_008573</name>
</gene>
<evidence type="ECO:0000313" key="1">
    <source>
        <dbReference type="EMBL" id="KAF6233282.1"/>
    </source>
</evidence>
<dbReference type="GeneID" id="59290228"/>
<organism evidence="1 2">
    <name type="scientific">Letharia columbiana</name>
    <dbReference type="NCBI Taxonomy" id="112416"/>
    <lineage>
        <taxon>Eukaryota</taxon>
        <taxon>Fungi</taxon>
        <taxon>Dikarya</taxon>
        <taxon>Ascomycota</taxon>
        <taxon>Pezizomycotina</taxon>
        <taxon>Lecanoromycetes</taxon>
        <taxon>OSLEUM clade</taxon>
        <taxon>Lecanoromycetidae</taxon>
        <taxon>Lecanorales</taxon>
        <taxon>Lecanorineae</taxon>
        <taxon>Parmeliaceae</taxon>
        <taxon>Letharia</taxon>
    </lineage>
</organism>
<proteinExistence type="predicted"/>
<dbReference type="EMBL" id="JACCJC010000040">
    <property type="protein sequence ID" value="KAF6233282.1"/>
    <property type="molecule type" value="Genomic_DNA"/>
</dbReference>
<protein>
    <submittedName>
        <fullName evidence="1">Uncharacterized protein</fullName>
    </submittedName>
</protein>